<protein>
    <recommendedName>
        <fullName evidence="5">Phage tail tape measure protein</fullName>
    </recommendedName>
</protein>
<evidence type="ECO:0000313" key="4">
    <source>
        <dbReference type="Proteomes" id="UP001141950"/>
    </source>
</evidence>
<feature type="coiled-coil region" evidence="1">
    <location>
        <begin position="478"/>
        <end position="508"/>
    </location>
</feature>
<feature type="coiled-coil region" evidence="1">
    <location>
        <begin position="686"/>
        <end position="715"/>
    </location>
</feature>
<sequence length="1142" mass="123934">MVTEIGSIKARLELKTDNFRSGMARAKRDLREVSIEVDKTARSFDVLESALTAVGASAALVGLVRVVKSLADEANTLAMSLQGVTEVAKALGHDVDAVTQAAEDLAARGFLSVREAADTLKTTLAAGLGLEESIKLTEATADAAAYGREAHLSWGEAIVQVARGIKMGNSELTDAAGITTNLSVFYDRYAKSIGTSAAKLTEAQKVQAAYNGIISEAAMFSGNAETALAGYTGAQTDFNQTLAAARVELGEAYLPTVQKITETITPLIKQFTGWATENKEVVSTVTATVTATLALATAIGVLSVAVRGLNAALGPIGWAITILGGVVTGVSAYTAAANSASAEAREFAANQDALNDALEKTDGILNAQQYKQMTTQMEALNEVLERRNELIEQGTALERLGEQGIGSPETAARLLDIGDAIQAIDKEIKGMGYDNIEAAEFAFRSMGATVDKSLGALADLTRQQMESNIAAADNVATLEALSSEYAKLNELESLSEEQKSRLASIVKQLKQEYPALNAQLDKENRWHIANKDALDGYIRGEKDRVNAAVAAAKKIIETAKTEAEERVRLASAAMTKLAEIEGKSTAAAPFLNEGFAGFIGAGAKAAAERAKTVINDEINQTRFDINHANKLLDDLTVGIDAFRTKTDDTSATAGKSGSSSVSSQTKQTAEQIAQEAYRGALQQLEIRRLLGKLSEEEEEKRLAELAEKYEKYDDIWIDAESRRQRIADQIAADRENQAAESARERFDHSADWIEQETRKMTLAGESEEAIAQMRLEAWTRVRSRYEKDSEYYKRAETELYQLRLDLMRKTEEAAADAQKQAKETADATIKAIDKQKKAELDAIDERRKAIRDLYDMQTKLLDDGERQRERAGLAAEIAKYSGATSEQGRRHLAELQEKLRQMNLDDQRQALEDERDEKLSALDRQQADIESWYADLKTQIEGYNGDFITIYQQTENERFKAFTSTNASILTELERFKSQYESIMSGVGSGNTASVAAQMAANAKAWHTADAAGRSRLSAENQRLGASIGANYDDGSGKWFVDGAPLFHTGGIVGSGNFKAGNMLLPDEIGAILRAGEVVMTPAQIRSMFEAGGNRGGVHIEKLVGMELHDSVFEDEIDVRSMGRSATDMAAEMARKQYTRSV</sequence>
<proteinExistence type="predicted"/>
<dbReference type="Proteomes" id="UP001141950">
    <property type="component" value="Unassembled WGS sequence"/>
</dbReference>
<comment type="caution">
    <text evidence="3">The sequence shown here is derived from an EMBL/GenBank/DDBJ whole genome shotgun (WGS) entry which is preliminary data.</text>
</comment>
<feature type="compositionally biased region" description="Low complexity" evidence="2">
    <location>
        <begin position="649"/>
        <end position="667"/>
    </location>
</feature>
<reference evidence="3" key="1">
    <citation type="submission" date="2022-08" db="EMBL/GenBank/DDBJ databases">
        <title>The genomic sequence of strain Paenibacillus sp. SCIV0701.</title>
        <authorList>
            <person name="Zhao H."/>
        </authorList>
    </citation>
    <scope>NUCLEOTIDE SEQUENCE</scope>
    <source>
        <strain evidence="3">SCIV0701</strain>
    </source>
</reference>
<name>A0A9X2MS87_9BACL</name>
<evidence type="ECO:0008006" key="5">
    <source>
        <dbReference type="Google" id="ProtNLM"/>
    </source>
</evidence>
<evidence type="ECO:0000256" key="1">
    <source>
        <dbReference type="SAM" id="Coils"/>
    </source>
</evidence>
<dbReference type="RefSeq" id="WP_257447606.1">
    <property type="nucleotide sequence ID" value="NZ_JANIPJ010000011.1"/>
</dbReference>
<feature type="coiled-coil region" evidence="1">
    <location>
        <begin position="885"/>
        <end position="928"/>
    </location>
</feature>
<dbReference type="EMBL" id="JANIPJ010000011">
    <property type="protein sequence ID" value="MCR2805337.1"/>
    <property type="molecule type" value="Genomic_DNA"/>
</dbReference>
<keyword evidence="4" id="KW-1185">Reference proteome</keyword>
<accession>A0A9X2MS87</accession>
<dbReference type="AlphaFoldDB" id="A0A9X2MS87"/>
<gene>
    <name evidence="3" type="ORF">NQZ67_15730</name>
</gene>
<evidence type="ECO:0000256" key="2">
    <source>
        <dbReference type="SAM" id="MobiDB-lite"/>
    </source>
</evidence>
<feature type="coiled-coil region" evidence="1">
    <location>
        <begin position="792"/>
        <end position="827"/>
    </location>
</feature>
<organism evidence="3 4">
    <name type="scientific">Paenibacillus soyae</name>
    <dbReference type="NCBI Taxonomy" id="2969249"/>
    <lineage>
        <taxon>Bacteria</taxon>
        <taxon>Bacillati</taxon>
        <taxon>Bacillota</taxon>
        <taxon>Bacilli</taxon>
        <taxon>Bacillales</taxon>
        <taxon>Paenibacillaceae</taxon>
        <taxon>Paenibacillus</taxon>
    </lineage>
</organism>
<keyword evidence="1" id="KW-0175">Coiled coil</keyword>
<feature type="region of interest" description="Disordered" evidence="2">
    <location>
        <begin position="647"/>
        <end position="667"/>
    </location>
</feature>
<evidence type="ECO:0000313" key="3">
    <source>
        <dbReference type="EMBL" id="MCR2805337.1"/>
    </source>
</evidence>